<dbReference type="EMBL" id="JARKHS020007368">
    <property type="protein sequence ID" value="KAK8781762.1"/>
    <property type="molecule type" value="Genomic_DNA"/>
</dbReference>
<evidence type="ECO:0000256" key="1">
    <source>
        <dbReference type="SAM" id="MobiDB-lite"/>
    </source>
</evidence>
<protein>
    <submittedName>
        <fullName evidence="2">Uncharacterized protein</fullName>
    </submittedName>
</protein>
<comment type="caution">
    <text evidence="2">The sequence shown here is derived from an EMBL/GenBank/DDBJ whole genome shotgun (WGS) entry which is preliminary data.</text>
</comment>
<feature type="compositionally biased region" description="Basic and acidic residues" evidence="1">
    <location>
        <begin position="13"/>
        <end position="26"/>
    </location>
</feature>
<evidence type="ECO:0000313" key="3">
    <source>
        <dbReference type="Proteomes" id="UP001321473"/>
    </source>
</evidence>
<gene>
    <name evidence="2" type="ORF">V5799_016897</name>
</gene>
<feature type="compositionally biased region" description="Pro residues" evidence="1">
    <location>
        <begin position="108"/>
        <end position="118"/>
    </location>
</feature>
<keyword evidence="3" id="KW-1185">Reference proteome</keyword>
<proteinExistence type="predicted"/>
<feature type="region of interest" description="Disordered" evidence="1">
    <location>
        <begin position="1"/>
        <end position="156"/>
    </location>
</feature>
<feature type="compositionally biased region" description="Basic residues" evidence="1">
    <location>
        <begin position="35"/>
        <end position="51"/>
    </location>
</feature>
<dbReference type="AlphaFoldDB" id="A0AAQ4F4V1"/>
<accession>A0AAQ4F4V1</accession>
<organism evidence="2 3">
    <name type="scientific">Amblyomma americanum</name>
    <name type="common">Lone star tick</name>
    <dbReference type="NCBI Taxonomy" id="6943"/>
    <lineage>
        <taxon>Eukaryota</taxon>
        <taxon>Metazoa</taxon>
        <taxon>Ecdysozoa</taxon>
        <taxon>Arthropoda</taxon>
        <taxon>Chelicerata</taxon>
        <taxon>Arachnida</taxon>
        <taxon>Acari</taxon>
        <taxon>Parasitiformes</taxon>
        <taxon>Ixodida</taxon>
        <taxon>Ixodoidea</taxon>
        <taxon>Ixodidae</taxon>
        <taxon>Amblyomminae</taxon>
        <taxon>Amblyomma</taxon>
    </lineage>
</organism>
<sequence length="156" mass="17243">MKRYRQKQSARNQTHDDDGYAREKNGTKKAGPLGRLRKKQSVAWRQRRPITRRPERAGRSRRCSKFAESESPSSRRRRTLRASGSADCRSPPQVHCAGAGHAAQPHLRPAPRPSPLRPSSPRLDQRPVFTAVITCGGGRGRTSGFANGTSFIASSS</sequence>
<dbReference type="Proteomes" id="UP001321473">
    <property type="component" value="Unassembled WGS sequence"/>
</dbReference>
<reference evidence="2 3" key="1">
    <citation type="journal article" date="2023" name="Arcadia Sci">
        <title>De novo assembly of a long-read Amblyomma americanum tick genome.</title>
        <authorList>
            <person name="Chou S."/>
            <person name="Poskanzer K.E."/>
            <person name="Rollins M."/>
            <person name="Thuy-Boun P.S."/>
        </authorList>
    </citation>
    <scope>NUCLEOTIDE SEQUENCE [LARGE SCALE GENOMIC DNA]</scope>
    <source>
        <strain evidence="2">F_SG_1</strain>
        <tissue evidence="2">Salivary glands</tissue>
    </source>
</reference>
<evidence type="ECO:0000313" key="2">
    <source>
        <dbReference type="EMBL" id="KAK8781762.1"/>
    </source>
</evidence>
<feature type="compositionally biased region" description="Polar residues" evidence="1">
    <location>
        <begin position="144"/>
        <end position="156"/>
    </location>
</feature>
<name>A0AAQ4F4V1_AMBAM</name>